<keyword evidence="1" id="KW-0812">Transmembrane</keyword>
<keyword evidence="1" id="KW-1133">Transmembrane helix</keyword>
<name>A0ABN8ZUL6_RANTA</name>
<gene>
    <name evidence="2" type="ORF">MRATA1EN1_LOCUS25449</name>
</gene>
<organism evidence="2 3">
    <name type="scientific">Rangifer tarandus platyrhynchus</name>
    <name type="common">Svalbard reindeer</name>
    <dbReference type="NCBI Taxonomy" id="3082113"/>
    <lineage>
        <taxon>Eukaryota</taxon>
        <taxon>Metazoa</taxon>
        <taxon>Chordata</taxon>
        <taxon>Craniata</taxon>
        <taxon>Vertebrata</taxon>
        <taxon>Euteleostomi</taxon>
        <taxon>Mammalia</taxon>
        <taxon>Eutheria</taxon>
        <taxon>Laurasiatheria</taxon>
        <taxon>Artiodactyla</taxon>
        <taxon>Ruminantia</taxon>
        <taxon>Pecora</taxon>
        <taxon>Cervidae</taxon>
        <taxon>Odocoileinae</taxon>
        <taxon>Rangifer</taxon>
    </lineage>
</organism>
<dbReference type="EMBL" id="OX459942">
    <property type="protein sequence ID" value="CAI9176487.1"/>
    <property type="molecule type" value="Genomic_DNA"/>
</dbReference>
<evidence type="ECO:0000313" key="2">
    <source>
        <dbReference type="EMBL" id="CAI9176487.1"/>
    </source>
</evidence>
<evidence type="ECO:0000313" key="3">
    <source>
        <dbReference type="Proteomes" id="UP001176941"/>
    </source>
</evidence>
<sequence length="141" mass="16671">MKSDHLHFIAFNSAHKTVLFNVFLHELFVKFRSKRIIYKSFVFLLIIYTFCTVLEDNIIIPPSFNFEVGLRLGWASEIKKRVSTQNVFHTNPFFFSLLFLLLPGLLFSSFFFNFFQLCKKSCSVVIITLLFKIFIFIFLIC</sequence>
<keyword evidence="3" id="KW-1185">Reference proteome</keyword>
<proteinExistence type="predicted"/>
<reference evidence="2" key="1">
    <citation type="submission" date="2023-04" db="EMBL/GenBank/DDBJ databases">
        <authorList>
            <consortium name="ELIXIR-Norway"/>
        </authorList>
    </citation>
    <scope>NUCLEOTIDE SEQUENCE [LARGE SCALE GENOMIC DNA]</scope>
</reference>
<dbReference type="Proteomes" id="UP001176941">
    <property type="component" value="Chromosome 6"/>
</dbReference>
<protein>
    <submittedName>
        <fullName evidence="2">Uncharacterized protein</fullName>
    </submittedName>
</protein>
<feature type="transmembrane region" description="Helical" evidence="1">
    <location>
        <begin position="122"/>
        <end position="140"/>
    </location>
</feature>
<evidence type="ECO:0000256" key="1">
    <source>
        <dbReference type="SAM" id="Phobius"/>
    </source>
</evidence>
<keyword evidence="1" id="KW-0472">Membrane</keyword>
<feature type="transmembrane region" description="Helical" evidence="1">
    <location>
        <begin position="36"/>
        <end position="60"/>
    </location>
</feature>
<accession>A0ABN8ZUL6</accession>
<feature type="transmembrane region" description="Helical" evidence="1">
    <location>
        <begin position="93"/>
        <end position="115"/>
    </location>
</feature>